<feature type="transmembrane region" description="Helical" evidence="1">
    <location>
        <begin position="156"/>
        <end position="174"/>
    </location>
</feature>
<evidence type="ECO:0000256" key="1">
    <source>
        <dbReference type="SAM" id="Phobius"/>
    </source>
</evidence>
<organism evidence="2 3">
    <name type="scientific">Komagataeibacter xylinus</name>
    <name type="common">Gluconacetobacter xylinus</name>
    <dbReference type="NCBI Taxonomy" id="28448"/>
    <lineage>
        <taxon>Bacteria</taxon>
        <taxon>Pseudomonadati</taxon>
        <taxon>Pseudomonadota</taxon>
        <taxon>Alphaproteobacteria</taxon>
        <taxon>Acetobacterales</taxon>
        <taxon>Acetobacteraceae</taxon>
        <taxon>Komagataeibacter</taxon>
    </lineage>
</organism>
<dbReference type="AlphaFoldDB" id="A0A857FN69"/>
<feature type="transmembrane region" description="Helical" evidence="1">
    <location>
        <begin position="132"/>
        <end position="150"/>
    </location>
</feature>
<dbReference type="Proteomes" id="UP000464674">
    <property type="component" value="Chromosome"/>
</dbReference>
<dbReference type="OrthoDB" id="2542372at2"/>
<dbReference type="EMBL" id="CP041348">
    <property type="protein sequence ID" value="QHC34697.1"/>
    <property type="molecule type" value="Genomic_DNA"/>
</dbReference>
<sequence>MTSKISPTFQRILHWGGSGLALSGIIFVAIKLYSYWSKINISVVTPLSWCLICLLIVIYGTASHLLGLSWWYIIKYFDVPIKRLNAIRIYGLSQLAKYVPGNIFHLASRQIRGMAEGIPAGILTKSMIWEHGLQFITGSLFVCVISSYAFPSFTPFFGVILLISVSIAIIGFLWKFAGKHLAWAFFWQMIFLFISSSVFSLVLRIISGESNITIQQWIFIGGSYIIAWLIGMVTPGAPAGVGIREMILLFFLKGIVVEADLLMAVFLGRMVTVMGDLLFFVSAFLMPRPSSISLNK</sequence>
<accession>A0A857FN69</accession>
<feature type="transmembrane region" description="Helical" evidence="1">
    <location>
        <begin position="181"/>
        <end position="206"/>
    </location>
</feature>
<evidence type="ECO:0000313" key="2">
    <source>
        <dbReference type="EMBL" id="QHC34697.1"/>
    </source>
</evidence>
<feature type="transmembrane region" description="Helical" evidence="1">
    <location>
        <begin position="261"/>
        <end position="286"/>
    </location>
</feature>
<evidence type="ECO:0000313" key="3">
    <source>
        <dbReference type="Proteomes" id="UP000464674"/>
    </source>
</evidence>
<feature type="transmembrane region" description="Helical" evidence="1">
    <location>
        <begin position="218"/>
        <end position="241"/>
    </location>
</feature>
<protein>
    <submittedName>
        <fullName evidence="2">Uncharacterized protein</fullName>
    </submittedName>
</protein>
<dbReference type="RefSeq" id="WP_159260854.1">
    <property type="nucleotide sequence ID" value="NZ_CP041348.1"/>
</dbReference>
<reference evidence="2 3" key="1">
    <citation type="journal article" date="2020" name="Carbohydr. Polym.">
        <title>Characterization and optimization of production of bacterial cellulose from strain CGMCC 17276 based on whole-genome analysis.</title>
        <authorList>
            <person name="Lu T."/>
            <person name="Gao H."/>
            <person name="Liao B."/>
            <person name="Wu J."/>
            <person name="Zhang W."/>
            <person name="Huang J."/>
            <person name="Liu M."/>
            <person name="Huang J."/>
            <person name="Chang Z."/>
            <person name="Jin M."/>
            <person name="Yi Z."/>
            <person name="Jiang D."/>
        </authorList>
    </citation>
    <scope>NUCLEOTIDE SEQUENCE [LARGE SCALE GENOMIC DNA]</scope>
    <source>
        <strain evidence="2 3">CGMCC 17276</strain>
    </source>
</reference>
<keyword evidence="1" id="KW-0812">Transmembrane</keyword>
<feature type="transmembrane region" description="Helical" evidence="1">
    <location>
        <begin position="46"/>
        <end position="73"/>
    </location>
</feature>
<keyword evidence="1" id="KW-0472">Membrane</keyword>
<name>A0A857FN69_KOMXY</name>
<proteinExistence type="predicted"/>
<feature type="transmembrane region" description="Helical" evidence="1">
    <location>
        <begin position="12"/>
        <end position="34"/>
    </location>
</feature>
<gene>
    <name evidence="2" type="ORF">FMA36_03495</name>
</gene>
<keyword evidence="1" id="KW-1133">Transmembrane helix</keyword>